<sequence length="79" mass="8488">MTADSSKEKAAEGTTEESKDAAKTLPAPTPAPAPAEPKKYILSSSIYYLRENAMNKRAQQKEAKQVSARLPSVPKGLGR</sequence>
<feature type="region of interest" description="Disordered" evidence="1">
    <location>
        <begin position="56"/>
        <end position="79"/>
    </location>
</feature>
<reference evidence="2" key="1">
    <citation type="submission" date="2020-05" db="EMBL/GenBank/DDBJ databases">
        <title>Phylogenomic resolution of chytrid fungi.</title>
        <authorList>
            <person name="Stajich J.E."/>
            <person name="Amses K."/>
            <person name="Simmons R."/>
            <person name="Seto K."/>
            <person name="Myers J."/>
            <person name="Bonds A."/>
            <person name="Quandt C.A."/>
            <person name="Barry K."/>
            <person name="Liu P."/>
            <person name="Grigoriev I."/>
            <person name="Longcore J.E."/>
            <person name="James T.Y."/>
        </authorList>
    </citation>
    <scope>NUCLEOTIDE SEQUENCE</scope>
    <source>
        <strain evidence="2">JEL0318</strain>
    </source>
</reference>
<dbReference type="Proteomes" id="UP001212841">
    <property type="component" value="Unassembled WGS sequence"/>
</dbReference>
<comment type="caution">
    <text evidence="2">The sequence shown here is derived from an EMBL/GenBank/DDBJ whole genome shotgun (WGS) entry which is preliminary data.</text>
</comment>
<feature type="compositionally biased region" description="Basic and acidic residues" evidence="1">
    <location>
        <begin position="1"/>
        <end position="22"/>
    </location>
</feature>
<protein>
    <submittedName>
        <fullName evidence="2">Uncharacterized protein</fullName>
    </submittedName>
</protein>
<evidence type="ECO:0000313" key="3">
    <source>
        <dbReference type="Proteomes" id="UP001212841"/>
    </source>
</evidence>
<evidence type="ECO:0000256" key="1">
    <source>
        <dbReference type="SAM" id="MobiDB-lite"/>
    </source>
</evidence>
<gene>
    <name evidence="2" type="ORF">HK097_007192</name>
</gene>
<dbReference type="EMBL" id="JADGJD010000359">
    <property type="protein sequence ID" value="KAJ3051788.1"/>
    <property type="molecule type" value="Genomic_DNA"/>
</dbReference>
<proteinExistence type="predicted"/>
<keyword evidence="3" id="KW-1185">Reference proteome</keyword>
<organism evidence="2 3">
    <name type="scientific">Rhizophlyctis rosea</name>
    <dbReference type="NCBI Taxonomy" id="64517"/>
    <lineage>
        <taxon>Eukaryota</taxon>
        <taxon>Fungi</taxon>
        <taxon>Fungi incertae sedis</taxon>
        <taxon>Chytridiomycota</taxon>
        <taxon>Chytridiomycota incertae sedis</taxon>
        <taxon>Chytridiomycetes</taxon>
        <taxon>Rhizophlyctidales</taxon>
        <taxon>Rhizophlyctidaceae</taxon>
        <taxon>Rhizophlyctis</taxon>
    </lineage>
</organism>
<dbReference type="AlphaFoldDB" id="A0AAD5SEX4"/>
<name>A0AAD5SEX4_9FUNG</name>
<accession>A0AAD5SEX4</accession>
<evidence type="ECO:0000313" key="2">
    <source>
        <dbReference type="EMBL" id="KAJ3051788.1"/>
    </source>
</evidence>
<feature type="region of interest" description="Disordered" evidence="1">
    <location>
        <begin position="1"/>
        <end position="37"/>
    </location>
</feature>